<evidence type="ECO:0000313" key="2">
    <source>
        <dbReference type="Proteomes" id="UP001072034"/>
    </source>
</evidence>
<protein>
    <submittedName>
        <fullName evidence="1">Uncharacterized protein</fullName>
    </submittedName>
</protein>
<organism evidence="1 2">
    <name type="scientific">Actinomyces israelii</name>
    <dbReference type="NCBI Taxonomy" id="1659"/>
    <lineage>
        <taxon>Bacteria</taxon>
        <taxon>Bacillati</taxon>
        <taxon>Actinomycetota</taxon>
        <taxon>Actinomycetes</taxon>
        <taxon>Actinomycetales</taxon>
        <taxon>Actinomycetaceae</taxon>
        <taxon>Actinomyces</taxon>
    </lineage>
</organism>
<evidence type="ECO:0000313" key="1">
    <source>
        <dbReference type="EMBL" id="MCZ0856982.1"/>
    </source>
</evidence>
<dbReference type="RefSeq" id="WP_268916661.1">
    <property type="nucleotide sequence ID" value="NZ_JAPTMY010000004.1"/>
</dbReference>
<name>A0ABT4I5G8_9ACTO</name>
<keyword evidence="2" id="KW-1185">Reference proteome</keyword>
<sequence>MGAFLTGLHAEVSDEITGGQGLSVDVDLRWTSGGEDQVLTAGLTGATDSARLGACVAIAVPVLIDGAGQADITDDTLSCYLGGDPAPQAVPDGRGRRVGWMLAAPASLPESVLFKQVALSHLTATIEMRAGGDLSALPIDSLSDKSWEAGWTDLTVQDLAPGASVLVESSSQGRSGPLQVADVRGVLEEARSGSWARRIIFRGDIGTDDPGAAFDCDDGALSVPDPMPTIDGMPLSAELSEGLLRDLG</sequence>
<accession>A0ABT4I5G8</accession>
<comment type="caution">
    <text evidence="1">The sequence shown here is derived from an EMBL/GenBank/DDBJ whole genome shotgun (WGS) entry which is preliminary data.</text>
</comment>
<reference evidence="1" key="1">
    <citation type="submission" date="2022-10" db="EMBL/GenBank/DDBJ databases">
        <title>Genome sequence of Actinomyces israelii ATCC 10048.</title>
        <authorList>
            <person name="Watt R.M."/>
            <person name="Tong W.M."/>
        </authorList>
    </citation>
    <scope>NUCLEOTIDE SEQUENCE</scope>
    <source>
        <strain evidence="1">ATCC 10048</strain>
    </source>
</reference>
<dbReference type="Proteomes" id="UP001072034">
    <property type="component" value="Unassembled WGS sequence"/>
</dbReference>
<proteinExistence type="predicted"/>
<gene>
    <name evidence="1" type="ORF">OHJ16_02830</name>
</gene>
<dbReference type="EMBL" id="JAPTMY010000004">
    <property type="protein sequence ID" value="MCZ0856982.1"/>
    <property type="molecule type" value="Genomic_DNA"/>
</dbReference>